<dbReference type="InterPro" id="IPR000653">
    <property type="entry name" value="DegT/StrS_aminotransferase"/>
</dbReference>
<keyword evidence="6" id="KW-0808">Transferase</keyword>
<reference evidence="6 7" key="1">
    <citation type="submission" date="2018-08" db="EMBL/GenBank/DDBJ databases">
        <title>A genome reference for cultivated species of the human gut microbiota.</title>
        <authorList>
            <person name="Zou Y."/>
            <person name="Xue W."/>
            <person name="Luo G."/>
        </authorList>
    </citation>
    <scope>NUCLEOTIDE SEQUENCE [LARGE SCALE GENOMIC DNA]</scope>
    <source>
        <strain evidence="6 7">AF11-14</strain>
    </source>
</reference>
<keyword evidence="6" id="KW-0032">Aminotransferase</keyword>
<dbReference type="GO" id="GO:0030170">
    <property type="term" value="F:pyridoxal phosphate binding"/>
    <property type="evidence" value="ECO:0007669"/>
    <property type="project" value="TreeGrafter"/>
</dbReference>
<comment type="similarity">
    <text evidence="2 5">Belongs to the DegT/DnrJ/EryC1 family.</text>
</comment>
<dbReference type="CDD" id="cd00616">
    <property type="entry name" value="AHBA_syn"/>
    <property type="match status" value="1"/>
</dbReference>
<protein>
    <submittedName>
        <fullName evidence="6">DegT/DnrJ/EryC1/StrS family aminotransferase</fullName>
    </submittedName>
</protein>
<comment type="caution">
    <text evidence="6">The sequence shown here is derived from an EMBL/GenBank/DDBJ whole genome shotgun (WGS) entry which is preliminary data.</text>
</comment>
<dbReference type="Gene3D" id="3.40.640.10">
    <property type="entry name" value="Type I PLP-dependent aspartate aminotransferase-like (Major domain)"/>
    <property type="match status" value="1"/>
</dbReference>
<evidence type="ECO:0000256" key="4">
    <source>
        <dbReference type="PIRSR" id="PIRSR000390-2"/>
    </source>
</evidence>
<dbReference type="SUPFAM" id="SSF53383">
    <property type="entry name" value="PLP-dependent transferases"/>
    <property type="match status" value="1"/>
</dbReference>
<dbReference type="PANTHER" id="PTHR30244">
    <property type="entry name" value="TRANSAMINASE"/>
    <property type="match status" value="1"/>
</dbReference>
<evidence type="ECO:0000256" key="5">
    <source>
        <dbReference type="RuleBase" id="RU004508"/>
    </source>
</evidence>
<dbReference type="InterPro" id="IPR015422">
    <property type="entry name" value="PyrdxlP-dep_Trfase_small"/>
</dbReference>
<accession>A0AA92U3F0</accession>
<evidence type="ECO:0000313" key="6">
    <source>
        <dbReference type="EMBL" id="RGW64668.1"/>
    </source>
</evidence>
<dbReference type="Proteomes" id="UP000286077">
    <property type="component" value="Unassembled WGS sequence"/>
</dbReference>
<proteinExistence type="inferred from homology"/>
<name>A0AA92U3F0_9BACT</name>
<dbReference type="PANTHER" id="PTHR30244:SF36">
    <property type="entry name" value="3-OXO-GLUCOSE-6-PHOSPHATE:GLUTAMATE AMINOTRANSFERASE"/>
    <property type="match status" value="1"/>
</dbReference>
<keyword evidence="1 4" id="KW-0663">Pyridoxal phosphate</keyword>
<dbReference type="AlphaFoldDB" id="A0AA92U3F0"/>
<dbReference type="GO" id="GO:0008483">
    <property type="term" value="F:transaminase activity"/>
    <property type="evidence" value="ECO:0007669"/>
    <property type="project" value="UniProtKB-KW"/>
</dbReference>
<evidence type="ECO:0000313" key="7">
    <source>
        <dbReference type="Proteomes" id="UP000286077"/>
    </source>
</evidence>
<dbReference type="EMBL" id="QSAQ01000045">
    <property type="protein sequence ID" value="RGW64668.1"/>
    <property type="molecule type" value="Genomic_DNA"/>
</dbReference>
<dbReference type="PIRSF" id="PIRSF000390">
    <property type="entry name" value="PLP_StrS"/>
    <property type="match status" value="1"/>
</dbReference>
<dbReference type="Gene3D" id="3.90.1150.10">
    <property type="entry name" value="Aspartate Aminotransferase, domain 1"/>
    <property type="match status" value="1"/>
</dbReference>
<evidence type="ECO:0000256" key="3">
    <source>
        <dbReference type="PIRSR" id="PIRSR000390-1"/>
    </source>
</evidence>
<dbReference type="InterPro" id="IPR015421">
    <property type="entry name" value="PyrdxlP-dep_Trfase_major"/>
</dbReference>
<evidence type="ECO:0000256" key="1">
    <source>
        <dbReference type="ARBA" id="ARBA00022898"/>
    </source>
</evidence>
<organism evidence="6 7">
    <name type="scientific">Segatella copri</name>
    <dbReference type="NCBI Taxonomy" id="165179"/>
    <lineage>
        <taxon>Bacteria</taxon>
        <taxon>Pseudomonadati</taxon>
        <taxon>Bacteroidota</taxon>
        <taxon>Bacteroidia</taxon>
        <taxon>Bacteroidales</taxon>
        <taxon>Prevotellaceae</taxon>
        <taxon>Segatella</taxon>
    </lineage>
</organism>
<sequence length="395" mass="44380">METEVKKIPYLDLKAINEPYEKEIKDAINKVVNSGWYLQGEAVKKFEKSYAQFIGTEYCISCANGTDALKLILMGELAIGKLQKGDEVIVPANTYFATVLAICSVGLTPVLVDANIDTLQIDDQLIEARITPKTKAIMIVHLYGKLAWTPKIAEICKKHHLLLFEDNAQGFGCSTTLSDSSEKPSKRRYTGNLSDAAAHSFYPSKNLGALGDAGAVTTNNRELAEAIMSLHEYGKIEDGIFRYQGVNSRMDEIQAAVLNVKLQYPENEQKARYRQVQLYLEHLDDSIKDRCIAAKLISPAHENVFHVFPFLTPKRDQLKAFLAENGVGTKIHYFRPPYLQPCYPEMNHLEFPVAKRIADEELSLPCNSSLNDEDIIRVSKLINQFLVKGTAPWHR</sequence>
<dbReference type="Pfam" id="PF01041">
    <property type="entry name" value="DegT_DnrJ_EryC1"/>
    <property type="match status" value="1"/>
</dbReference>
<dbReference type="InterPro" id="IPR015424">
    <property type="entry name" value="PyrdxlP-dep_Trfase"/>
</dbReference>
<dbReference type="GO" id="GO:0000271">
    <property type="term" value="P:polysaccharide biosynthetic process"/>
    <property type="evidence" value="ECO:0007669"/>
    <property type="project" value="TreeGrafter"/>
</dbReference>
<evidence type="ECO:0000256" key="2">
    <source>
        <dbReference type="ARBA" id="ARBA00037999"/>
    </source>
</evidence>
<feature type="active site" description="Proton acceptor" evidence="3">
    <location>
        <position position="205"/>
    </location>
</feature>
<feature type="modified residue" description="N6-(pyridoxal phosphate)lysine" evidence="4">
    <location>
        <position position="205"/>
    </location>
</feature>
<dbReference type="RefSeq" id="WP_118141584.1">
    <property type="nucleotide sequence ID" value="NZ_QSAQ01000045.1"/>
</dbReference>
<gene>
    <name evidence="6" type="ORF">DWV60_14265</name>
</gene>